<dbReference type="Proteomes" id="UP000006377">
    <property type="component" value="Chromosome"/>
</dbReference>
<dbReference type="InterPro" id="IPR036259">
    <property type="entry name" value="MFS_trans_sf"/>
</dbReference>
<keyword evidence="2 6" id="KW-0812">Transmembrane</keyword>
<dbReference type="RefSeq" id="WP_012110938.1">
    <property type="nucleotide sequence ID" value="NC_009719.1"/>
</dbReference>
<feature type="region of interest" description="Disordered" evidence="5">
    <location>
        <begin position="1"/>
        <end position="31"/>
    </location>
</feature>
<evidence type="ECO:0000256" key="2">
    <source>
        <dbReference type="ARBA" id="ARBA00022692"/>
    </source>
</evidence>
<feature type="transmembrane region" description="Helical" evidence="6">
    <location>
        <begin position="38"/>
        <end position="60"/>
    </location>
</feature>
<evidence type="ECO:0000259" key="7">
    <source>
        <dbReference type="PROSITE" id="PS50850"/>
    </source>
</evidence>
<feature type="transmembrane region" description="Helical" evidence="6">
    <location>
        <begin position="72"/>
        <end position="92"/>
    </location>
</feature>
<keyword evidence="9" id="KW-1185">Reference proteome</keyword>
<evidence type="ECO:0000256" key="3">
    <source>
        <dbReference type="ARBA" id="ARBA00022989"/>
    </source>
</evidence>
<accession>A7HUQ1</accession>
<dbReference type="PANTHER" id="PTHR23546">
    <property type="entry name" value="TRANSPORT PROTEIN"/>
    <property type="match status" value="1"/>
</dbReference>
<sequence>MAEDEDIRTAETAAPAANRPLRPSDPDRQTTPQERKRAFFILFVCLLSVGMGQTLVFAVLPPIAADLGMSEFETTMIFSLSAALWVLTSTFWGRRSDVMGRKPVILIGVFGFAFSTSLVGFVLLAGYQHWISMVLMFPLVMGARAIFGIFGSGSMPASQAYVADRTTRAERAGSIAQIGAAFGLGTVVGPGIAAAFAEIHILAPFFAVGALAFVSGIAIWILLPERTRPKKMLSEKQEKQAALKWSAPNVMPWLVIGVILSLSQSIMMQLFAFYLMAELGMQGSEATQLVSVGMMAMAMATLVAQLGLIQRFDLSVQFLLRWGAVTMILSFAMLVFGGSYGVLVSALALAGLGFGFLRSGLSAGASLSVSLKDQGAVAGLIGSTAATGHILNPAIGIPLFYLLHSAPFMLGIGLMVMILAFAIFHPVLKNLRSGDTGLVDEEEEEIGLH</sequence>
<name>A7HUQ1_PARL1</name>
<dbReference type="InterPro" id="IPR001958">
    <property type="entry name" value="Tet-R_TetA/multi-R_MdtG-like"/>
</dbReference>
<feature type="domain" description="Major facilitator superfamily (MFS) profile" evidence="7">
    <location>
        <begin position="38"/>
        <end position="429"/>
    </location>
</feature>
<dbReference type="KEGG" id="pla:Plav_2020"/>
<feature type="compositionally biased region" description="Basic and acidic residues" evidence="5">
    <location>
        <begin position="22"/>
        <end position="31"/>
    </location>
</feature>
<dbReference type="OrthoDB" id="9810492at2"/>
<dbReference type="CDD" id="cd17330">
    <property type="entry name" value="MFS_SLC46_TetA_like"/>
    <property type="match status" value="1"/>
</dbReference>
<gene>
    <name evidence="8" type="ordered locus">Plav_2020</name>
</gene>
<feature type="transmembrane region" description="Helical" evidence="6">
    <location>
        <begin position="342"/>
        <end position="365"/>
    </location>
</feature>
<keyword evidence="4 6" id="KW-0472">Membrane</keyword>
<feature type="transmembrane region" description="Helical" evidence="6">
    <location>
        <begin position="253"/>
        <end position="277"/>
    </location>
</feature>
<dbReference type="AlphaFoldDB" id="A7HUQ1"/>
<feature type="transmembrane region" description="Helical" evidence="6">
    <location>
        <begin position="408"/>
        <end position="428"/>
    </location>
</feature>
<protein>
    <submittedName>
        <fullName evidence="8">Major facilitator superfamily MFS_1</fullName>
    </submittedName>
</protein>
<dbReference type="SUPFAM" id="SSF103473">
    <property type="entry name" value="MFS general substrate transporter"/>
    <property type="match status" value="1"/>
</dbReference>
<feature type="transmembrane region" description="Helical" evidence="6">
    <location>
        <begin position="201"/>
        <end position="223"/>
    </location>
</feature>
<proteinExistence type="predicted"/>
<evidence type="ECO:0000256" key="4">
    <source>
        <dbReference type="ARBA" id="ARBA00023136"/>
    </source>
</evidence>
<dbReference type="Gene3D" id="1.20.1250.20">
    <property type="entry name" value="MFS general substrate transporter like domains"/>
    <property type="match status" value="1"/>
</dbReference>
<evidence type="ECO:0000256" key="5">
    <source>
        <dbReference type="SAM" id="MobiDB-lite"/>
    </source>
</evidence>
<feature type="transmembrane region" description="Helical" evidence="6">
    <location>
        <begin position="130"/>
        <end position="151"/>
    </location>
</feature>
<dbReference type="GO" id="GO:0016020">
    <property type="term" value="C:membrane"/>
    <property type="evidence" value="ECO:0007669"/>
    <property type="project" value="UniProtKB-SubCell"/>
</dbReference>
<dbReference type="STRING" id="402881.Plav_2020"/>
<feature type="transmembrane region" description="Helical" evidence="6">
    <location>
        <begin position="172"/>
        <end position="195"/>
    </location>
</feature>
<dbReference type="HOGENOM" id="CLU_001265_10_11_5"/>
<keyword evidence="3 6" id="KW-1133">Transmembrane helix</keyword>
<feature type="transmembrane region" description="Helical" evidence="6">
    <location>
        <begin position="318"/>
        <end position="336"/>
    </location>
</feature>
<dbReference type="PROSITE" id="PS50850">
    <property type="entry name" value="MFS"/>
    <property type="match status" value="1"/>
</dbReference>
<dbReference type="InterPro" id="IPR020846">
    <property type="entry name" value="MFS_dom"/>
</dbReference>
<evidence type="ECO:0000256" key="1">
    <source>
        <dbReference type="ARBA" id="ARBA00004141"/>
    </source>
</evidence>
<dbReference type="GO" id="GO:0022857">
    <property type="term" value="F:transmembrane transporter activity"/>
    <property type="evidence" value="ECO:0007669"/>
    <property type="project" value="InterPro"/>
</dbReference>
<evidence type="ECO:0000256" key="6">
    <source>
        <dbReference type="SAM" id="Phobius"/>
    </source>
</evidence>
<comment type="subcellular location">
    <subcellularLocation>
        <location evidence="1">Membrane</location>
        <topology evidence="1">Multi-pass membrane protein</topology>
    </subcellularLocation>
</comment>
<feature type="transmembrane region" description="Helical" evidence="6">
    <location>
        <begin position="289"/>
        <end position="309"/>
    </location>
</feature>
<dbReference type="EMBL" id="CP000774">
    <property type="protein sequence ID" value="ABS63634.1"/>
    <property type="molecule type" value="Genomic_DNA"/>
</dbReference>
<dbReference type="eggNOG" id="COG2814">
    <property type="taxonomic scope" value="Bacteria"/>
</dbReference>
<evidence type="ECO:0000313" key="9">
    <source>
        <dbReference type="Proteomes" id="UP000006377"/>
    </source>
</evidence>
<organism evidence="8 9">
    <name type="scientific">Parvibaculum lavamentivorans (strain DS-1 / DSM 13023 / NCIMB 13966)</name>
    <dbReference type="NCBI Taxonomy" id="402881"/>
    <lineage>
        <taxon>Bacteria</taxon>
        <taxon>Pseudomonadati</taxon>
        <taxon>Pseudomonadota</taxon>
        <taxon>Alphaproteobacteria</taxon>
        <taxon>Hyphomicrobiales</taxon>
        <taxon>Parvibaculaceae</taxon>
        <taxon>Parvibaculum</taxon>
    </lineage>
</organism>
<dbReference type="Pfam" id="PF07690">
    <property type="entry name" value="MFS_1"/>
    <property type="match status" value="1"/>
</dbReference>
<evidence type="ECO:0000313" key="8">
    <source>
        <dbReference type="EMBL" id="ABS63634.1"/>
    </source>
</evidence>
<dbReference type="PANTHER" id="PTHR23546:SF1">
    <property type="entry name" value="MEMBRANE PROTEIN"/>
    <property type="match status" value="1"/>
</dbReference>
<dbReference type="PRINTS" id="PR01035">
    <property type="entry name" value="TCRTETA"/>
</dbReference>
<feature type="transmembrane region" description="Helical" evidence="6">
    <location>
        <begin position="377"/>
        <end position="402"/>
    </location>
</feature>
<feature type="transmembrane region" description="Helical" evidence="6">
    <location>
        <begin position="104"/>
        <end position="124"/>
    </location>
</feature>
<reference evidence="8 9" key="1">
    <citation type="journal article" date="2011" name="Stand. Genomic Sci.">
        <title>Complete genome sequence of Parvibaculum lavamentivorans type strain (DS-1(T)).</title>
        <authorList>
            <person name="Schleheck D."/>
            <person name="Weiss M."/>
            <person name="Pitluck S."/>
            <person name="Bruce D."/>
            <person name="Land M.L."/>
            <person name="Han S."/>
            <person name="Saunders E."/>
            <person name="Tapia R."/>
            <person name="Detter C."/>
            <person name="Brettin T."/>
            <person name="Han J."/>
            <person name="Woyke T."/>
            <person name="Goodwin L."/>
            <person name="Pennacchio L."/>
            <person name="Nolan M."/>
            <person name="Cook A.M."/>
            <person name="Kjelleberg S."/>
            <person name="Thomas T."/>
        </authorList>
    </citation>
    <scope>NUCLEOTIDE SEQUENCE [LARGE SCALE GENOMIC DNA]</scope>
    <source>
        <strain evidence="9">DS-1 / DSM 13023 / NCIMB 13966</strain>
    </source>
</reference>
<dbReference type="InterPro" id="IPR011701">
    <property type="entry name" value="MFS"/>
</dbReference>